<sequence>MLAPLIPWAATRRPCLGGRQVISAMVYKVRAGISWHDLPERYGPWRTVYTPFRRYALDSVFTQALQQIQVQTDEPLQV</sequence>
<dbReference type="PANTHER" id="PTHR46637:SF1">
    <property type="entry name" value="BLL5188 PROTEIN"/>
    <property type="match status" value="1"/>
</dbReference>
<dbReference type="PANTHER" id="PTHR46637">
    <property type="entry name" value="TIS1421-TRANSPOSASE PROTEIN A"/>
    <property type="match status" value="1"/>
</dbReference>
<accession>A0A5P2WE92</accession>
<dbReference type="EMBL" id="CP023747">
    <property type="protein sequence ID" value="QEV42992.1"/>
    <property type="molecule type" value="Genomic_DNA"/>
</dbReference>
<gene>
    <name evidence="2" type="ORF">CP978_00305</name>
</gene>
<dbReference type="RefSeq" id="WP_150478105.1">
    <property type="nucleotide sequence ID" value="NZ_CP023747.1"/>
</dbReference>
<feature type="domain" description="Insertion element IS402-like" evidence="1">
    <location>
        <begin position="2"/>
        <end position="63"/>
    </location>
</feature>
<name>A0A5P2WE92_9ACTN</name>
<evidence type="ECO:0000313" key="2">
    <source>
        <dbReference type="EMBL" id="QEV42992.1"/>
    </source>
</evidence>
<reference evidence="2 3" key="1">
    <citation type="submission" date="2017-09" db="EMBL/GenBank/DDBJ databases">
        <title>Streptomyces genome completion.</title>
        <authorList>
            <person name="Lee N."/>
            <person name="Cho B.-K."/>
        </authorList>
    </citation>
    <scope>NUCLEOTIDE SEQUENCE [LARGE SCALE GENOMIC DNA]</scope>
    <source>
        <strain evidence="2 3">ATCC 14899</strain>
    </source>
</reference>
<dbReference type="InterPro" id="IPR025161">
    <property type="entry name" value="IS402-like_dom"/>
</dbReference>
<evidence type="ECO:0000313" key="3">
    <source>
        <dbReference type="Proteomes" id="UP000325763"/>
    </source>
</evidence>
<proteinExistence type="predicted"/>
<evidence type="ECO:0000259" key="1">
    <source>
        <dbReference type="Pfam" id="PF13340"/>
    </source>
</evidence>
<dbReference type="Proteomes" id="UP000325763">
    <property type="component" value="Chromosome"/>
</dbReference>
<dbReference type="Pfam" id="PF13340">
    <property type="entry name" value="DUF4096"/>
    <property type="match status" value="1"/>
</dbReference>
<dbReference type="AlphaFoldDB" id="A0A5P2WE92"/>
<dbReference type="InterPro" id="IPR052909">
    <property type="entry name" value="Transposase_6_like"/>
</dbReference>
<protein>
    <submittedName>
        <fullName evidence="2">Transposase</fullName>
    </submittedName>
</protein>
<dbReference type="KEGG" id="snq:CP978_00305"/>
<organism evidence="2 3">
    <name type="scientific">Streptomyces nodosus</name>
    <dbReference type="NCBI Taxonomy" id="40318"/>
    <lineage>
        <taxon>Bacteria</taxon>
        <taxon>Bacillati</taxon>
        <taxon>Actinomycetota</taxon>
        <taxon>Actinomycetes</taxon>
        <taxon>Kitasatosporales</taxon>
        <taxon>Streptomycetaceae</taxon>
        <taxon>Streptomyces</taxon>
    </lineage>
</organism>